<name>A0A8S5U003_9CAUD</name>
<dbReference type="InterPro" id="IPR010572">
    <property type="entry name" value="Tail_dom"/>
</dbReference>
<evidence type="ECO:0000259" key="1">
    <source>
        <dbReference type="Pfam" id="PF06605"/>
    </source>
</evidence>
<dbReference type="Pfam" id="PF06605">
    <property type="entry name" value="Prophage_tail"/>
    <property type="match status" value="1"/>
</dbReference>
<reference evidence="2" key="1">
    <citation type="journal article" date="2021" name="Proc. Natl. Acad. Sci. U.S.A.">
        <title>A Catalog of Tens of Thousands of Viruses from Human Metagenomes Reveals Hidden Associations with Chronic Diseases.</title>
        <authorList>
            <person name="Tisza M.J."/>
            <person name="Buck C.B."/>
        </authorList>
    </citation>
    <scope>NUCLEOTIDE SEQUENCE</scope>
    <source>
        <strain evidence="2">Ctwnj8</strain>
    </source>
</reference>
<accession>A0A8S5U003</accession>
<sequence>MYQITCDGLILHDVRLETAYRVISPKCKLKMNTTGTLTFQIAPTHPYYSQIQKLKSEITLTQDGEWIFTGRVLNDEKDFDNIKTVECEGELAYLLDSNQRQAEYHDLSVSGYFTTLINKHNATVPEQKKQFTVGIVNVQDNNDSLYRYSNYENTWNTIKNKLINRLGGYIRSRHLNGVRYIDYITDYGNVNDQVINFGENLLDLKQYIKGENIATAIIPLGATIEGENQSDSAVQKRVTIESVNDGKDYVFDQDAVDLYGWVYDTVTFDAVTVPANLLKKGQETLAKRKKLTLEIQLNAVDLHLLDVDIEKIKLGDKIRVISKPHGIDRYMTVSDLTIDISKASGTKIVLGDVITSLTDVTNKGADLTAKVENIISDYGFKTDIQSIRNTINELSSNLSQTAQNILLEVYSNCASNKDVEAVTEQLKSSIEILNNLIEFRFETAITQTETVAGIVTENQQLLEEYIRFQGALIELGKVGNAFTAKLSNEKLAFLQDNVEIAYISNNKLYITDAEIKNKLTIGNSINGYFDFIPRANGNLSLKWRES</sequence>
<proteinExistence type="predicted"/>
<organism evidence="2">
    <name type="scientific">Siphoviridae sp. ctwnj8</name>
    <dbReference type="NCBI Taxonomy" id="2825734"/>
    <lineage>
        <taxon>Viruses</taxon>
        <taxon>Duplodnaviria</taxon>
        <taxon>Heunggongvirae</taxon>
        <taxon>Uroviricota</taxon>
        <taxon>Caudoviricetes</taxon>
    </lineage>
</organism>
<feature type="domain" description="Tail spike" evidence="1">
    <location>
        <begin position="129"/>
        <end position="360"/>
    </location>
</feature>
<protein>
    <submittedName>
        <fullName evidence="2">Endopeptidase tail</fullName>
    </submittedName>
</protein>
<dbReference type="EMBL" id="BK015969">
    <property type="protein sequence ID" value="DAF87793.1"/>
    <property type="molecule type" value="Genomic_DNA"/>
</dbReference>
<evidence type="ECO:0000313" key="2">
    <source>
        <dbReference type="EMBL" id="DAF87793.1"/>
    </source>
</evidence>